<organism evidence="3 4">
    <name type="scientific">Xyrichtys novacula</name>
    <name type="common">Pearly razorfish</name>
    <name type="synonym">Hemipteronotus novacula</name>
    <dbReference type="NCBI Taxonomy" id="13765"/>
    <lineage>
        <taxon>Eukaryota</taxon>
        <taxon>Metazoa</taxon>
        <taxon>Chordata</taxon>
        <taxon>Craniata</taxon>
        <taxon>Vertebrata</taxon>
        <taxon>Euteleostomi</taxon>
        <taxon>Actinopterygii</taxon>
        <taxon>Neopterygii</taxon>
        <taxon>Teleostei</taxon>
        <taxon>Neoteleostei</taxon>
        <taxon>Acanthomorphata</taxon>
        <taxon>Eupercaria</taxon>
        <taxon>Labriformes</taxon>
        <taxon>Labridae</taxon>
        <taxon>Xyrichtys</taxon>
    </lineage>
</organism>
<dbReference type="PANTHER" id="PTHR46879:SF1">
    <property type="entry name" value="SUSHI DOMAIN-CONTAINING PROTEIN 3"/>
    <property type="match status" value="1"/>
</dbReference>
<feature type="compositionally biased region" description="Polar residues" evidence="1">
    <location>
        <begin position="148"/>
        <end position="166"/>
    </location>
</feature>
<feature type="transmembrane region" description="Helical" evidence="2">
    <location>
        <begin position="101"/>
        <end position="128"/>
    </location>
</feature>
<accession>A0AAV1HIK7</accession>
<keyword evidence="2" id="KW-0472">Membrane</keyword>
<feature type="region of interest" description="Disordered" evidence="1">
    <location>
        <begin position="139"/>
        <end position="172"/>
    </location>
</feature>
<evidence type="ECO:0000313" key="4">
    <source>
        <dbReference type="Proteomes" id="UP001178508"/>
    </source>
</evidence>
<gene>
    <name evidence="3" type="ORF">XNOV1_A033493</name>
</gene>
<keyword evidence="2" id="KW-0812">Transmembrane</keyword>
<keyword evidence="4" id="KW-1185">Reference proteome</keyword>
<name>A0AAV1HIK7_XYRNO</name>
<evidence type="ECO:0000313" key="3">
    <source>
        <dbReference type="EMBL" id="CAJ1084901.1"/>
    </source>
</evidence>
<feature type="region of interest" description="Disordered" evidence="1">
    <location>
        <begin position="243"/>
        <end position="311"/>
    </location>
</feature>
<proteinExistence type="predicted"/>
<reference evidence="3" key="1">
    <citation type="submission" date="2023-08" db="EMBL/GenBank/DDBJ databases">
        <authorList>
            <person name="Alioto T."/>
            <person name="Alioto T."/>
            <person name="Gomez Garrido J."/>
        </authorList>
    </citation>
    <scope>NUCLEOTIDE SEQUENCE</scope>
</reference>
<dbReference type="Proteomes" id="UP001178508">
    <property type="component" value="Chromosome 22"/>
</dbReference>
<dbReference type="GO" id="GO:0005886">
    <property type="term" value="C:plasma membrane"/>
    <property type="evidence" value="ECO:0007669"/>
    <property type="project" value="TreeGrafter"/>
</dbReference>
<dbReference type="AlphaFoldDB" id="A0AAV1HIK7"/>
<dbReference type="InterPro" id="IPR053067">
    <property type="entry name" value="SUSD3"/>
</dbReference>
<feature type="compositionally biased region" description="Polar residues" evidence="1">
    <location>
        <begin position="275"/>
        <end position="298"/>
    </location>
</feature>
<evidence type="ECO:0000256" key="2">
    <source>
        <dbReference type="SAM" id="Phobius"/>
    </source>
</evidence>
<sequence length="311" mass="34332">MSTASIADVSKINFSNKDDGHDWSNTGQSQAQCTPRPLPALGTFRILYGNGTNVGTVMSLQCPAKYKVVGHKLTCVQQSNSTEWMGNIDCMPLTRLEDFGFRVAVLASIVSLGIIFYMSMAFITCCLLDCIKEEKKGKEERDPELWQTEEQPQQPEDCSSHRNVGWNNNNNNTQEKLLSSEPTLCDDMQACRCHLQYMYEPSQSTCGSSSLVSALPGCDYDQPLLPPNPGYAQISWRTSQHVRPPCSSLESASPDSDQTPEEGPCLLRQYGGHQASLSGGNSSRWASHQGPKTESSMRSTKKEFSIRVISV</sequence>
<evidence type="ECO:0000256" key="1">
    <source>
        <dbReference type="SAM" id="MobiDB-lite"/>
    </source>
</evidence>
<keyword evidence="2" id="KW-1133">Transmembrane helix</keyword>
<dbReference type="EMBL" id="OY660885">
    <property type="protein sequence ID" value="CAJ1084901.1"/>
    <property type="molecule type" value="Genomic_DNA"/>
</dbReference>
<protein>
    <submittedName>
        <fullName evidence="3">Uncharacterized protein LOC117821650</fullName>
    </submittedName>
</protein>
<feature type="compositionally biased region" description="Polar residues" evidence="1">
    <location>
        <begin position="248"/>
        <end position="257"/>
    </location>
</feature>
<dbReference type="PANTHER" id="PTHR46879">
    <property type="entry name" value="SUSHI DOMAIN-CONTAINING PROTEIN 3"/>
    <property type="match status" value="1"/>
</dbReference>